<keyword evidence="4" id="KW-0067">ATP-binding</keyword>
<name>A0A645H192_9ZZZZ</name>
<protein>
    <submittedName>
        <fullName evidence="4">High-affinity branched-chain amino acid transport ATP-binding protein LivF</fullName>
    </submittedName>
</protein>
<evidence type="ECO:0000256" key="3">
    <source>
        <dbReference type="ARBA" id="ARBA00022970"/>
    </source>
</evidence>
<comment type="similarity">
    <text evidence="1">Belongs to the ABC transporter superfamily.</text>
</comment>
<sequence>MLSIGKAIMGEPELLLLDDISMGLAPKVVEDLYFMLSRLTIQLNIPVVVVEQIVDIALDFATRGYVMAQGHILLEGTSTELMEMDEVKKIYIGG</sequence>
<comment type="caution">
    <text evidence="4">The sequence shown here is derived from an EMBL/GenBank/DDBJ whole genome shotgun (WGS) entry which is preliminary data.</text>
</comment>
<gene>
    <name evidence="4" type="primary">livF_98</name>
    <name evidence="4" type="ORF">SDC9_180285</name>
</gene>
<dbReference type="Gene3D" id="3.40.50.300">
    <property type="entry name" value="P-loop containing nucleotide triphosphate hydrolases"/>
    <property type="match status" value="1"/>
</dbReference>
<dbReference type="InterPro" id="IPR052156">
    <property type="entry name" value="BCAA_Transport_ATP-bd_LivF"/>
</dbReference>
<dbReference type="PANTHER" id="PTHR43820:SF4">
    <property type="entry name" value="HIGH-AFFINITY BRANCHED-CHAIN AMINO ACID TRANSPORT ATP-BINDING PROTEIN LIVF"/>
    <property type="match status" value="1"/>
</dbReference>
<dbReference type="GO" id="GO:0015658">
    <property type="term" value="F:branched-chain amino acid transmembrane transporter activity"/>
    <property type="evidence" value="ECO:0007669"/>
    <property type="project" value="TreeGrafter"/>
</dbReference>
<reference evidence="4" key="1">
    <citation type="submission" date="2019-08" db="EMBL/GenBank/DDBJ databases">
        <authorList>
            <person name="Kucharzyk K."/>
            <person name="Murdoch R.W."/>
            <person name="Higgins S."/>
            <person name="Loffler F."/>
        </authorList>
    </citation>
    <scope>NUCLEOTIDE SEQUENCE</scope>
</reference>
<keyword evidence="2" id="KW-0813">Transport</keyword>
<evidence type="ECO:0000256" key="2">
    <source>
        <dbReference type="ARBA" id="ARBA00022448"/>
    </source>
</evidence>
<dbReference type="GO" id="GO:0015807">
    <property type="term" value="P:L-amino acid transport"/>
    <property type="evidence" value="ECO:0007669"/>
    <property type="project" value="TreeGrafter"/>
</dbReference>
<dbReference type="SUPFAM" id="SSF52540">
    <property type="entry name" value="P-loop containing nucleoside triphosphate hydrolases"/>
    <property type="match status" value="1"/>
</dbReference>
<accession>A0A645H192</accession>
<dbReference type="AlphaFoldDB" id="A0A645H192"/>
<evidence type="ECO:0000256" key="1">
    <source>
        <dbReference type="ARBA" id="ARBA00005417"/>
    </source>
</evidence>
<proteinExistence type="inferred from homology"/>
<dbReference type="EMBL" id="VSSQ01084999">
    <property type="protein sequence ID" value="MPN32805.1"/>
    <property type="molecule type" value="Genomic_DNA"/>
</dbReference>
<keyword evidence="3" id="KW-0029">Amino-acid transport</keyword>
<keyword evidence="4" id="KW-0547">Nucleotide-binding</keyword>
<dbReference type="InterPro" id="IPR027417">
    <property type="entry name" value="P-loop_NTPase"/>
</dbReference>
<evidence type="ECO:0000313" key="4">
    <source>
        <dbReference type="EMBL" id="MPN32805.1"/>
    </source>
</evidence>
<organism evidence="4">
    <name type="scientific">bioreactor metagenome</name>
    <dbReference type="NCBI Taxonomy" id="1076179"/>
    <lineage>
        <taxon>unclassified sequences</taxon>
        <taxon>metagenomes</taxon>
        <taxon>ecological metagenomes</taxon>
    </lineage>
</organism>
<dbReference type="PANTHER" id="PTHR43820">
    <property type="entry name" value="HIGH-AFFINITY BRANCHED-CHAIN AMINO ACID TRANSPORT ATP-BINDING PROTEIN LIVF"/>
    <property type="match status" value="1"/>
</dbReference>
<dbReference type="GO" id="GO:0005524">
    <property type="term" value="F:ATP binding"/>
    <property type="evidence" value="ECO:0007669"/>
    <property type="project" value="UniProtKB-KW"/>
</dbReference>